<comment type="subcellular location">
    <subcellularLocation>
        <location evidence="1">Membrane</location>
        <topology evidence="1">Multi-pass membrane protein</topology>
    </subcellularLocation>
</comment>
<name>A0A8C7ZY18_9TELE</name>
<reference evidence="7" key="2">
    <citation type="submission" date="2025-09" db="UniProtKB">
        <authorList>
            <consortium name="Ensembl"/>
        </authorList>
    </citation>
    <scope>IDENTIFICATION</scope>
</reference>
<evidence type="ECO:0000259" key="6">
    <source>
        <dbReference type="Pfam" id="PF07782"/>
    </source>
</evidence>
<feature type="transmembrane region" description="Helical" evidence="5">
    <location>
        <begin position="229"/>
        <end position="246"/>
    </location>
</feature>
<dbReference type="Proteomes" id="UP000694383">
    <property type="component" value="Unplaced"/>
</dbReference>
<keyword evidence="8" id="KW-1185">Reference proteome</keyword>
<feature type="transmembrane region" description="Helical" evidence="5">
    <location>
        <begin position="313"/>
        <end position="334"/>
    </location>
</feature>
<feature type="domain" description="Dendritic cell-specific transmembrane protein-like" evidence="6">
    <location>
        <begin position="255"/>
        <end position="429"/>
    </location>
</feature>
<organism evidence="7 8">
    <name type="scientific">Oryzias sinensis</name>
    <name type="common">Chinese medaka</name>
    <dbReference type="NCBI Taxonomy" id="183150"/>
    <lineage>
        <taxon>Eukaryota</taxon>
        <taxon>Metazoa</taxon>
        <taxon>Chordata</taxon>
        <taxon>Craniata</taxon>
        <taxon>Vertebrata</taxon>
        <taxon>Euteleostomi</taxon>
        <taxon>Actinopterygii</taxon>
        <taxon>Neopterygii</taxon>
        <taxon>Teleostei</taxon>
        <taxon>Neoteleostei</taxon>
        <taxon>Acanthomorphata</taxon>
        <taxon>Ovalentaria</taxon>
        <taxon>Atherinomorphae</taxon>
        <taxon>Beloniformes</taxon>
        <taxon>Adrianichthyidae</taxon>
        <taxon>Oryziinae</taxon>
        <taxon>Oryzias</taxon>
    </lineage>
</organism>
<keyword evidence="3 5" id="KW-1133">Transmembrane helix</keyword>
<feature type="transmembrane region" description="Helical" evidence="5">
    <location>
        <begin position="113"/>
        <end position="132"/>
    </location>
</feature>
<feature type="transmembrane region" description="Helical" evidence="5">
    <location>
        <begin position="384"/>
        <end position="403"/>
    </location>
</feature>
<evidence type="ECO:0000313" key="8">
    <source>
        <dbReference type="Proteomes" id="UP000694383"/>
    </source>
</evidence>
<evidence type="ECO:0000256" key="4">
    <source>
        <dbReference type="ARBA" id="ARBA00023136"/>
    </source>
</evidence>
<dbReference type="GO" id="GO:0016020">
    <property type="term" value="C:membrane"/>
    <property type="evidence" value="ECO:0007669"/>
    <property type="project" value="UniProtKB-SubCell"/>
</dbReference>
<reference evidence="7" key="1">
    <citation type="submission" date="2025-08" db="UniProtKB">
        <authorList>
            <consortium name="Ensembl"/>
        </authorList>
    </citation>
    <scope>IDENTIFICATION</scope>
</reference>
<proteinExistence type="predicted"/>
<dbReference type="Pfam" id="PF07782">
    <property type="entry name" value="DC_STAMP"/>
    <property type="match status" value="1"/>
</dbReference>
<feature type="transmembrane region" description="Helical" evidence="5">
    <location>
        <begin position="42"/>
        <end position="65"/>
    </location>
</feature>
<dbReference type="Ensembl" id="ENSOSIT00000051500.1">
    <property type="protein sequence ID" value="ENSOSIP00000049006.1"/>
    <property type="gene ID" value="ENSOSIG00000023024.1"/>
</dbReference>
<dbReference type="InterPro" id="IPR051856">
    <property type="entry name" value="CSR-E3_Ligase_Protein"/>
</dbReference>
<evidence type="ECO:0000256" key="2">
    <source>
        <dbReference type="ARBA" id="ARBA00022692"/>
    </source>
</evidence>
<dbReference type="AlphaFoldDB" id="A0A8C7ZY18"/>
<accession>A0A8C7ZY18</accession>
<keyword evidence="4 5" id="KW-0472">Membrane</keyword>
<dbReference type="PANTHER" id="PTHR21041:SF2">
    <property type="entry name" value="DENDRITIC CELL-SPECIFIC TRANSMEMBRANE PROTEIN"/>
    <property type="match status" value="1"/>
</dbReference>
<dbReference type="GeneTree" id="ENSGT00940000153269"/>
<dbReference type="InterPro" id="IPR012858">
    <property type="entry name" value="DC_STAMP-like"/>
</dbReference>
<sequence length="486" mass="55184">MSCGYPTNCTKPHDIKQSLGRVVSLSVDIFTSGKRDGYREAVVLLCFCGFSSVFPSALLGLYLFYTLDFDSAVAGGVASCFGALLTVALFLSKGIRCLWMLFVISMFMKKSRNLLLTAGMSIVVLNNIHNTLHNLKSLVMSMTCNLKAKKEAIIGPFGNYIEMLKTIGRLLKGITDLGVLNLDSKLKVSPRLESEKFNFSLSEAQQKLNKTVEYAQALMETVTSVTHKMFPAISILLLVLFIALHMRRYCSDMKYKNKFISRKFVLFDEKQKAEGKPHVLPLTPKEEKLYTHILSISPTQKERRRMMKFGMPILSHSAVWVLFIAVDALMFYFVDVITKRVSDIEPFHVPLIQSFITHEADFSFSVSLFEKKCLPEPKLQLDKSIYPLSAILLSLLIMTLFAAKVSALRLAICERFFTDTADERVEYLHRKILRKRFKTRLEEDDCSLKSLILKPHFWFPLRSSCYKASLVSAWIIGTGLLKFFGI</sequence>
<evidence type="ECO:0000313" key="7">
    <source>
        <dbReference type="Ensembl" id="ENSOSIP00000049006.1"/>
    </source>
</evidence>
<evidence type="ECO:0000256" key="1">
    <source>
        <dbReference type="ARBA" id="ARBA00004141"/>
    </source>
</evidence>
<protein>
    <submittedName>
        <fullName evidence="7">Dendrocyte expressed seven transmembrane protein</fullName>
    </submittedName>
</protein>
<evidence type="ECO:0000256" key="3">
    <source>
        <dbReference type="ARBA" id="ARBA00022989"/>
    </source>
</evidence>
<feature type="transmembrane region" description="Helical" evidence="5">
    <location>
        <begin position="71"/>
        <end position="92"/>
    </location>
</feature>
<dbReference type="PANTHER" id="PTHR21041">
    <property type="entry name" value="DENDRITIC CELL-SPECIFIC TRANSMEMBRANE PROTEIN"/>
    <property type="match status" value="1"/>
</dbReference>
<keyword evidence="2 5" id="KW-0812">Transmembrane</keyword>
<evidence type="ECO:0000256" key="5">
    <source>
        <dbReference type="SAM" id="Phobius"/>
    </source>
</evidence>